<dbReference type="Gene3D" id="1.10.260.40">
    <property type="entry name" value="lambda repressor-like DNA-binding domains"/>
    <property type="match status" value="1"/>
</dbReference>
<name>A0ABS7MHC3_9ACTN</name>
<dbReference type="RefSeq" id="WP_222198499.1">
    <property type="nucleotide sequence ID" value="NZ_JAIMFO010000003.1"/>
</dbReference>
<dbReference type="Proteomes" id="UP000700908">
    <property type="component" value="Unassembled WGS sequence"/>
</dbReference>
<comment type="caution">
    <text evidence="1">The sequence shown here is derived from an EMBL/GenBank/DDBJ whole genome shotgun (WGS) entry which is preliminary data.</text>
</comment>
<evidence type="ECO:0000313" key="1">
    <source>
        <dbReference type="EMBL" id="MBY4796769.1"/>
    </source>
</evidence>
<dbReference type="SUPFAM" id="SSF47413">
    <property type="entry name" value="lambda repressor-like DNA-binding domains"/>
    <property type="match status" value="1"/>
</dbReference>
<organism evidence="1 2">
    <name type="scientific">Collinsella ureilytica</name>
    <dbReference type="NCBI Taxonomy" id="2869515"/>
    <lineage>
        <taxon>Bacteria</taxon>
        <taxon>Bacillati</taxon>
        <taxon>Actinomycetota</taxon>
        <taxon>Coriobacteriia</taxon>
        <taxon>Coriobacteriales</taxon>
        <taxon>Coriobacteriaceae</taxon>
        <taxon>Collinsella</taxon>
    </lineage>
</organism>
<accession>A0ABS7MHC3</accession>
<dbReference type="InterPro" id="IPR010982">
    <property type="entry name" value="Lambda_DNA-bd_dom_sf"/>
</dbReference>
<keyword evidence="2" id="KW-1185">Reference proteome</keyword>
<reference evidence="1 2" key="1">
    <citation type="submission" date="2021-08" db="EMBL/GenBank/DDBJ databases">
        <title>Collinsella faecalis sp. nov. isolated from swine faeces.</title>
        <authorList>
            <person name="Oh B.S."/>
            <person name="Lee J.H."/>
        </authorList>
    </citation>
    <scope>NUCLEOTIDE SEQUENCE [LARGE SCALE GENOMIC DNA]</scope>
    <source>
        <strain evidence="1 2">AGMB00827</strain>
    </source>
</reference>
<evidence type="ECO:0000313" key="2">
    <source>
        <dbReference type="Proteomes" id="UP000700908"/>
    </source>
</evidence>
<protein>
    <submittedName>
        <fullName evidence="1">Helix-turn-helix domain-containing protein</fullName>
    </submittedName>
</protein>
<sequence>MRTKADFRAVREFIGLSQQDIANDLGISAITPRRWESPSSNEPPEFAWEYLEDQLKRFYEIASYAIMQVTEAEHKPETVVFTLYRSQEQYDEFGRDPG</sequence>
<dbReference type="EMBL" id="JAIMFO010000003">
    <property type="protein sequence ID" value="MBY4796769.1"/>
    <property type="molecule type" value="Genomic_DNA"/>
</dbReference>
<gene>
    <name evidence="1" type="ORF">K6V98_00090</name>
</gene>
<proteinExistence type="predicted"/>
<feature type="non-terminal residue" evidence="1">
    <location>
        <position position="98"/>
    </location>
</feature>